<dbReference type="Proteomes" id="UP001143463">
    <property type="component" value="Unassembled WGS sequence"/>
</dbReference>
<gene>
    <name evidence="2" type="ORF">GCM10017577_67160</name>
</gene>
<organism evidence="2 3">
    <name type="scientific">Pseudonocardia halophobica</name>
    <dbReference type="NCBI Taxonomy" id="29401"/>
    <lineage>
        <taxon>Bacteria</taxon>
        <taxon>Bacillati</taxon>
        <taxon>Actinomycetota</taxon>
        <taxon>Actinomycetes</taxon>
        <taxon>Pseudonocardiales</taxon>
        <taxon>Pseudonocardiaceae</taxon>
        <taxon>Pseudonocardia</taxon>
    </lineage>
</organism>
<dbReference type="NCBIfam" id="TIGR04088">
    <property type="entry name" value="cognate_SipW"/>
    <property type="match status" value="1"/>
</dbReference>
<keyword evidence="3" id="KW-1185">Reference proteome</keyword>
<dbReference type="AlphaFoldDB" id="A0A9W6UFT2"/>
<keyword evidence="1" id="KW-0472">Membrane</keyword>
<keyword evidence="1" id="KW-1133">Transmembrane helix</keyword>
<sequence>MAVQSEDKKNRKRKAGLIVGLVALVVAAAAIGAGTYAAFSDTETGPSGTIGAGTLDLEVGSAPANATLFSASNIAPGYVSPTPVTITVRNAGTIAGTLSNSLTVNGGDGSCPEPESELTGGCKSTGDLQDYLMVEVTGSPSGATVGKTKLADFVSGKKLPTGGTLEGGKSATYTLVFSLPADTGNIVQGDTVTLNSTFNLDQVTS</sequence>
<dbReference type="Pfam" id="PF12389">
    <property type="entry name" value="Peptidase_M73"/>
    <property type="match status" value="1"/>
</dbReference>
<evidence type="ECO:0000313" key="2">
    <source>
        <dbReference type="EMBL" id="GLL15564.1"/>
    </source>
</evidence>
<feature type="transmembrane region" description="Helical" evidence="1">
    <location>
        <begin position="15"/>
        <end position="39"/>
    </location>
</feature>
<evidence type="ECO:0000256" key="1">
    <source>
        <dbReference type="SAM" id="Phobius"/>
    </source>
</evidence>
<evidence type="ECO:0000313" key="3">
    <source>
        <dbReference type="Proteomes" id="UP001143463"/>
    </source>
</evidence>
<dbReference type="EMBL" id="BSFQ01000049">
    <property type="protein sequence ID" value="GLL15564.1"/>
    <property type="molecule type" value="Genomic_DNA"/>
</dbReference>
<reference evidence="2" key="2">
    <citation type="submission" date="2023-01" db="EMBL/GenBank/DDBJ databases">
        <authorList>
            <person name="Sun Q."/>
            <person name="Evtushenko L."/>
        </authorList>
    </citation>
    <scope>NUCLEOTIDE SEQUENCE</scope>
    <source>
        <strain evidence="2">VKM Ac-1069</strain>
    </source>
</reference>
<reference evidence="2" key="1">
    <citation type="journal article" date="2014" name="Int. J. Syst. Evol. Microbiol.">
        <title>Complete genome sequence of Corynebacterium casei LMG S-19264T (=DSM 44701T), isolated from a smear-ripened cheese.</title>
        <authorList>
            <consortium name="US DOE Joint Genome Institute (JGI-PGF)"/>
            <person name="Walter F."/>
            <person name="Albersmeier A."/>
            <person name="Kalinowski J."/>
            <person name="Ruckert C."/>
        </authorList>
    </citation>
    <scope>NUCLEOTIDE SEQUENCE</scope>
    <source>
        <strain evidence="2">VKM Ac-1069</strain>
    </source>
</reference>
<evidence type="ECO:0008006" key="4">
    <source>
        <dbReference type="Google" id="ProtNLM"/>
    </source>
</evidence>
<dbReference type="InterPro" id="IPR022121">
    <property type="entry name" value="Peptidase_M73_camelysin"/>
</dbReference>
<keyword evidence="1" id="KW-0812">Transmembrane</keyword>
<comment type="caution">
    <text evidence="2">The sequence shown here is derived from an EMBL/GenBank/DDBJ whole genome shotgun (WGS) entry which is preliminary data.</text>
</comment>
<protein>
    <recommendedName>
        <fullName evidence="4">Camelysin metallo-endopeptidase</fullName>
    </recommendedName>
</protein>
<dbReference type="RefSeq" id="WP_037053135.1">
    <property type="nucleotide sequence ID" value="NZ_BAAAUZ010000052.1"/>
</dbReference>
<name>A0A9W6UFT2_9PSEU</name>
<proteinExistence type="predicted"/>
<accession>A0A9W6UFT2</accession>
<dbReference type="InterPro" id="IPR023833">
    <property type="entry name" value="Signal_pept_SipW-depend-type"/>
</dbReference>